<accession>A0A4R2MEV2</accession>
<sequence length="154" mass="15961">MPRSLLRPALLCAALIAAASVPARADSLVSSASGAGSASSASVSDSFEASSDGSSKTRDAVAGDYRVVDVADAAGRPGTLRVTLQPLADAAAAPFVLYLPRQAVAGAPLAAGERVQARERDYGYEFRRGEAAETFFLALHDDRQRELAPRAVTL</sequence>
<name>A0A4R2MEV2_RUBGE</name>
<evidence type="ECO:0000313" key="3">
    <source>
        <dbReference type="EMBL" id="TCP03034.1"/>
    </source>
</evidence>
<keyword evidence="2" id="KW-0732">Signal</keyword>
<evidence type="ECO:0000256" key="2">
    <source>
        <dbReference type="SAM" id="SignalP"/>
    </source>
</evidence>
<evidence type="ECO:0000256" key="1">
    <source>
        <dbReference type="SAM" id="MobiDB-lite"/>
    </source>
</evidence>
<protein>
    <submittedName>
        <fullName evidence="3">Uncharacterized protein</fullName>
    </submittedName>
</protein>
<reference evidence="3 4" key="1">
    <citation type="submission" date="2019-03" db="EMBL/GenBank/DDBJ databases">
        <title>Genomic Encyclopedia of Type Strains, Phase IV (KMG-IV): sequencing the most valuable type-strain genomes for metagenomic binning, comparative biology and taxonomic classification.</title>
        <authorList>
            <person name="Goeker M."/>
        </authorList>
    </citation>
    <scope>NUCLEOTIDE SEQUENCE [LARGE SCALE GENOMIC DNA]</scope>
    <source>
        <strain evidence="3 4">DSM 1709</strain>
    </source>
</reference>
<feature type="chain" id="PRO_5020306475" evidence="2">
    <location>
        <begin position="26"/>
        <end position="154"/>
    </location>
</feature>
<dbReference type="GeneID" id="99684534"/>
<feature type="region of interest" description="Disordered" evidence="1">
    <location>
        <begin position="34"/>
        <end position="58"/>
    </location>
</feature>
<dbReference type="OrthoDB" id="8592283at2"/>
<evidence type="ECO:0000313" key="4">
    <source>
        <dbReference type="Proteomes" id="UP000295106"/>
    </source>
</evidence>
<comment type="caution">
    <text evidence="3">The sequence shown here is derived from an EMBL/GenBank/DDBJ whole genome shotgun (WGS) entry which is preliminary data.</text>
</comment>
<dbReference type="RefSeq" id="WP_132646698.1">
    <property type="nucleotide sequence ID" value="NZ_CP181386.1"/>
</dbReference>
<proteinExistence type="predicted"/>
<feature type="signal peptide" evidence="2">
    <location>
        <begin position="1"/>
        <end position="25"/>
    </location>
</feature>
<organism evidence="3 4">
    <name type="scientific">Rubrivivax gelatinosus</name>
    <name type="common">Rhodocyclus gelatinosus</name>
    <name type="synonym">Rhodopseudomonas gelatinosa</name>
    <dbReference type="NCBI Taxonomy" id="28068"/>
    <lineage>
        <taxon>Bacteria</taxon>
        <taxon>Pseudomonadati</taxon>
        <taxon>Pseudomonadota</taxon>
        <taxon>Betaproteobacteria</taxon>
        <taxon>Burkholderiales</taxon>
        <taxon>Sphaerotilaceae</taxon>
        <taxon>Rubrivivax</taxon>
    </lineage>
</organism>
<dbReference type="EMBL" id="SLXD01000005">
    <property type="protein sequence ID" value="TCP03034.1"/>
    <property type="molecule type" value="Genomic_DNA"/>
</dbReference>
<gene>
    <name evidence="3" type="ORF">EV684_105200</name>
</gene>
<dbReference type="Proteomes" id="UP000295106">
    <property type="component" value="Unassembled WGS sequence"/>
</dbReference>
<dbReference type="AlphaFoldDB" id="A0A4R2MEV2"/>
<feature type="compositionally biased region" description="Low complexity" evidence="1">
    <location>
        <begin position="34"/>
        <end position="54"/>
    </location>
</feature>